<feature type="compositionally biased region" description="Low complexity" evidence="1">
    <location>
        <begin position="414"/>
        <end position="440"/>
    </location>
</feature>
<feature type="compositionally biased region" description="Gly residues" evidence="1">
    <location>
        <begin position="726"/>
        <end position="738"/>
    </location>
</feature>
<feature type="compositionally biased region" description="Polar residues" evidence="1">
    <location>
        <begin position="709"/>
        <end position="725"/>
    </location>
</feature>
<evidence type="ECO:0000313" key="4">
    <source>
        <dbReference type="Proteomes" id="UP000217790"/>
    </source>
</evidence>
<feature type="compositionally biased region" description="Low complexity" evidence="1">
    <location>
        <begin position="271"/>
        <end position="287"/>
    </location>
</feature>
<name>A0A2H3DBW6_ARMGA</name>
<keyword evidence="2" id="KW-0732">Signal</keyword>
<protein>
    <submittedName>
        <fullName evidence="3">Uncharacterized protein</fullName>
    </submittedName>
</protein>
<feature type="compositionally biased region" description="Low complexity" evidence="1">
    <location>
        <begin position="331"/>
        <end position="345"/>
    </location>
</feature>
<feature type="region of interest" description="Disordered" evidence="1">
    <location>
        <begin position="271"/>
        <end position="398"/>
    </location>
</feature>
<reference evidence="4" key="1">
    <citation type="journal article" date="2017" name="Nat. Ecol. Evol.">
        <title>Genome expansion and lineage-specific genetic innovations in the forest pathogenic fungi Armillaria.</title>
        <authorList>
            <person name="Sipos G."/>
            <person name="Prasanna A.N."/>
            <person name="Walter M.C."/>
            <person name="O'Connor E."/>
            <person name="Balint B."/>
            <person name="Krizsan K."/>
            <person name="Kiss B."/>
            <person name="Hess J."/>
            <person name="Varga T."/>
            <person name="Slot J."/>
            <person name="Riley R."/>
            <person name="Boka B."/>
            <person name="Rigling D."/>
            <person name="Barry K."/>
            <person name="Lee J."/>
            <person name="Mihaltcheva S."/>
            <person name="LaButti K."/>
            <person name="Lipzen A."/>
            <person name="Waldron R."/>
            <person name="Moloney N.M."/>
            <person name="Sperisen C."/>
            <person name="Kredics L."/>
            <person name="Vagvoelgyi C."/>
            <person name="Patrignani A."/>
            <person name="Fitzpatrick D."/>
            <person name="Nagy I."/>
            <person name="Doyle S."/>
            <person name="Anderson J.B."/>
            <person name="Grigoriev I.V."/>
            <person name="Gueldener U."/>
            <person name="Muensterkoetter M."/>
            <person name="Nagy L.G."/>
        </authorList>
    </citation>
    <scope>NUCLEOTIDE SEQUENCE [LARGE SCALE GENOMIC DNA]</scope>
    <source>
        <strain evidence="4">Ar21-2</strain>
    </source>
</reference>
<feature type="region of interest" description="Disordered" evidence="1">
    <location>
        <begin position="527"/>
        <end position="547"/>
    </location>
</feature>
<evidence type="ECO:0000256" key="1">
    <source>
        <dbReference type="SAM" id="MobiDB-lite"/>
    </source>
</evidence>
<feature type="region of interest" description="Disordered" evidence="1">
    <location>
        <begin position="226"/>
        <end position="257"/>
    </location>
</feature>
<feature type="region of interest" description="Disordered" evidence="1">
    <location>
        <begin position="411"/>
        <end position="453"/>
    </location>
</feature>
<feature type="chain" id="PRO_5013776433" evidence="2">
    <location>
        <begin position="18"/>
        <end position="762"/>
    </location>
</feature>
<feature type="compositionally biased region" description="Low complexity" evidence="1">
    <location>
        <begin position="298"/>
        <end position="313"/>
    </location>
</feature>
<accession>A0A2H3DBW6</accession>
<organism evidence="3 4">
    <name type="scientific">Armillaria gallica</name>
    <name type="common">Bulbous honey fungus</name>
    <name type="synonym">Armillaria bulbosa</name>
    <dbReference type="NCBI Taxonomy" id="47427"/>
    <lineage>
        <taxon>Eukaryota</taxon>
        <taxon>Fungi</taxon>
        <taxon>Dikarya</taxon>
        <taxon>Basidiomycota</taxon>
        <taxon>Agaricomycotina</taxon>
        <taxon>Agaricomycetes</taxon>
        <taxon>Agaricomycetidae</taxon>
        <taxon>Agaricales</taxon>
        <taxon>Marasmiineae</taxon>
        <taxon>Physalacriaceae</taxon>
        <taxon>Armillaria</taxon>
    </lineage>
</organism>
<feature type="signal peptide" evidence="2">
    <location>
        <begin position="1"/>
        <end position="17"/>
    </location>
</feature>
<feature type="compositionally biased region" description="Polar residues" evidence="1">
    <location>
        <begin position="365"/>
        <end position="374"/>
    </location>
</feature>
<feature type="region of interest" description="Disordered" evidence="1">
    <location>
        <begin position="562"/>
        <end position="742"/>
    </location>
</feature>
<feature type="compositionally biased region" description="Low complexity" evidence="1">
    <location>
        <begin position="527"/>
        <end position="539"/>
    </location>
</feature>
<sequence length="762" mass="74802">MFSLALLPLALALAAKGDSWGPAYSLGPTNSAIIEAITTFTPGTPPSDAENYLFLWPGISNSTSGLIQAGTNQTADQNSYCGASQDQWCAMASYYGVVDGVTTQLNGDMVPIDANASITIHYKLADDNVTWEQTVTLNGEVVSNLTSSDGPLYNGGWGTGTECQQDCTGTTSPQYYKNTTITLLEADPDFSSTLSMGDGVEASTMATSDDGKTWTIDSITIPAMVSDNSSSLSSSSSKSMSATSSPNVVASTTSSRTSTALAVTISTSAIPAASSATSSSNSEGTSAGEPNENPSMFSAAISGSPVGGSVSTSQPTGLLGDNQSSGQAVPSGGSESSFPTASSSADGLLPSGEAGDVSFGGPGNGSSTNETSGALPSDGAGSANATAAASGPAYSATSPSDFVKRFFRYKRQSESTTESTATSASALSAASASSPEANSTNDPGEFASGSASSLPTNFPTSTFNTNGSFPSGSADGCACGGGLSGDDFGSASGSTFPTAVFGSAASLPTDVSDSAFSGGADDLSTAAAAMPSGSGSAEGPFSSGEVSSGGCDCNGIAGGSSFPSANEAPFPTDSNEGALPTGESGSPSQAGIAESGSVATITTSRVTSTSSGSGSVPSSSSPSSSNFRRVPRHGIWERLNRRVSNPASSATAGPNDPPTATTPPASPRSSGEASGSSDALPTWISANSPPASFPTGDEGTGESEGPFPTASTSVIGSFPSDVSSSGFGGAEGDLGGEGEASNTGEYSVLATAANSFPSSIGV</sequence>
<dbReference type="EMBL" id="KZ293661">
    <property type="protein sequence ID" value="PBK91600.1"/>
    <property type="molecule type" value="Genomic_DNA"/>
</dbReference>
<dbReference type="OMA" id="QWCAMAS"/>
<dbReference type="OrthoDB" id="5086500at2759"/>
<dbReference type="AlphaFoldDB" id="A0A2H3DBW6"/>
<evidence type="ECO:0000256" key="2">
    <source>
        <dbReference type="SAM" id="SignalP"/>
    </source>
</evidence>
<feature type="compositionally biased region" description="Low complexity" evidence="1">
    <location>
        <begin position="667"/>
        <end position="677"/>
    </location>
</feature>
<dbReference type="Proteomes" id="UP000217790">
    <property type="component" value="Unassembled WGS sequence"/>
</dbReference>
<evidence type="ECO:0000313" key="3">
    <source>
        <dbReference type="EMBL" id="PBK91600.1"/>
    </source>
</evidence>
<feature type="compositionally biased region" description="Low complexity" evidence="1">
    <location>
        <begin position="380"/>
        <end position="398"/>
    </location>
</feature>
<gene>
    <name evidence="3" type="ORF">ARMGADRAFT_1081776</name>
</gene>
<dbReference type="InParanoid" id="A0A2H3DBW6"/>
<feature type="compositionally biased region" description="Low complexity" evidence="1">
    <location>
        <begin position="602"/>
        <end position="625"/>
    </location>
</feature>
<feature type="compositionally biased region" description="Pro residues" evidence="1">
    <location>
        <begin position="655"/>
        <end position="666"/>
    </location>
</feature>
<keyword evidence="4" id="KW-1185">Reference proteome</keyword>
<dbReference type="STRING" id="47427.A0A2H3DBW6"/>
<proteinExistence type="predicted"/>